<dbReference type="PIRSF" id="PIRSF034888">
    <property type="entry name" value="P-loop_UCP034888"/>
    <property type="match status" value="1"/>
</dbReference>
<dbReference type="PANTHER" id="PTHR43581">
    <property type="entry name" value="ATP/GTP PHOSPHATASE"/>
    <property type="match status" value="1"/>
</dbReference>
<dbReference type="Pfam" id="PF13304">
    <property type="entry name" value="AAA_21"/>
    <property type="match status" value="1"/>
</dbReference>
<dbReference type="GO" id="GO:0016887">
    <property type="term" value="F:ATP hydrolysis activity"/>
    <property type="evidence" value="ECO:0007669"/>
    <property type="project" value="InterPro"/>
</dbReference>
<gene>
    <name evidence="2" type="ordered locus">Plav_2287</name>
</gene>
<dbReference type="AlphaFoldDB" id="A7HVG8"/>
<dbReference type="GO" id="GO:0005524">
    <property type="term" value="F:ATP binding"/>
    <property type="evidence" value="ECO:0007669"/>
    <property type="project" value="InterPro"/>
</dbReference>
<dbReference type="EMBL" id="CP000774">
    <property type="protein sequence ID" value="ABS63901.1"/>
    <property type="molecule type" value="Genomic_DNA"/>
</dbReference>
<dbReference type="SUPFAM" id="SSF52540">
    <property type="entry name" value="P-loop containing nucleoside triphosphate hydrolases"/>
    <property type="match status" value="1"/>
</dbReference>
<dbReference type="PANTHER" id="PTHR43581:SF2">
    <property type="entry name" value="EXCINUCLEASE ATPASE SUBUNIT"/>
    <property type="match status" value="1"/>
</dbReference>
<dbReference type="InterPro" id="IPR051396">
    <property type="entry name" value="Bact_Antivir_Def_Nuclease"/>
</dbReference>
<dbReference type="KEGG" id="pla:Plav_2287"/>
<dbReference type="eggNOG" id="COG4938">
    <property type="taxonomic scope" value="Bacteria"/>
</dbReference>
<dbReference type="HOGENOM" id="CLU_032548_1_1_5"/>
<evidence type="ECO:0000259" key="1">
    <source>
        <dbReference type="Pfam" id="PF13304"/>
    </source>
</evidence>
<dbReference type="InterPro" id="IPR014592">
    <property type="entry name" value="P-loop_UCP034888"/>
</dbReference>
<proteinExistence type="predicted"/>
<evidence type="ECO:0000313" key="2">
    <source>
        <dbReference type="EMBL" id="ABS63901.1"/>
    </source>
</evidence>
<reference evidence="2 3" key="1">
    <citation type="journal article" date="2011" name="Stand. Genomic Sci.">
        <title>Complete genome sequence of Parvibaculum lavamentivorans type strain (DS-1(T)).</title>
        <authorList>
            <person name="Schleheck D."/>
            <person name="Weiss M."/>
            <person name="Pitluck S."/>
            <person name="Bruce D."/>
            <person name="Land M.L."/>
            <person name="Han S."/>
            <person name="Saunders E."/>
            <person name="Tapia R."/>
            <person name="Detter C."/>
            <person name="Brettin T."/>
            <person name="Han J."/>
            <person name="Woyke T."/>
            <person name="Goodwin L."/>
            <person name="Pennacchio L."/>
            <person name="Nolan M."/>
            <person name="Cook A.M."/>
            <person name="Kjelleberg S."/>
            <person name="Thomas T."/>
        </authorList>
    </citation>
    <scope>NUCLEOTIDE SEQUENCE [LARGE SCALE GENOMIC DNA]</scope>
    <source>
        <strain evidence="3">DS-1 / DSM 13023 / NCIMB 13966</strain>
    </source>
</reference>
<feature type="domain" description="ATPase AAA-type core" evidence="1">
    <location>
        <begin position="52"/>
        <end position="401"/>
    </location>
</feature>
<dbReference type="Proteomes" id="UP000006377">
    <property type="component" value="Chromosome"/>
</dbReference>
<dbReference type="InterPro" id="IPR003959">
    <property type="entry name" value="ATPase_AAA_core"/>
</dbReference>
<dbReference type="InterPro" id="IPR027417">
    <property type="entry name" value="P-loop_NTPase"/>
</dbReference>
<accession>A7HVG8</accession>
<keyword evidence="3" id="KW-1185">Reference proteome</keyword>
<evidence type="ECO:0000313" key="3">
    <source>
        <dbReference type="Proteomes" id="UP000006377"/>
    </source>
</evidence>
<sequence length="467" mass="52867">MLSRAFGGVMARAATKRKANSKKVRSQKKVFRRVYAENFRGFAKIDFQIKDVTFVVGDNSSGKTSLIYLLSVIASRDFGNQFDIFSDSSPLSTIDDVRSPFVTGDKTVVGFSLVRRHFDDSGEERASVEARFAEYTHSGKHECVATKIGALRDKQARFVLRKNRTFYRKNVTIEEGAVEKKIESFFEGWSDESLSYNRYISFPPTLEISGEHWSVVLVDVDKEKNSISMPYMRTTPLVNFIQYGPMRISPEHVYSGHAIPQDHRGAHTPAMLKKIYDSRKTSKSSRIIEKINKFGVQSGMFDQVIVNSYNKRDSKAPFGIHIEKRGHIFSIDEVGYGVSQVLPIIIDAIRSIGSSDTMISIQQPELHLHPKAQAAFGELVYELAGEGIAFFIETHSDYIIDRFRYCLFKSKKEAGFESGILLSENTPEGNRISEINIDGNGGVSDAPSGYREFFLQEDNRLFDMLWR</sequence>
<dbReference type="Gene3D" id="3.40.50.300">
    <property type="entry name" value="P-loop containing nucleotide triphosphate hydrolases"/>
    <property type="match status" value="1"/>
</dbReference>
<organism evidence="2 3">
    <name type="scientific">Parvibaculum lavamentivorans (strain DS-1 / DSM 13023 / NCIMB 13966)</name>
    <dbReference type="NCBI Taxonomy" id="402881"/>
    <lineage>
        <taxon>Bacteria</taxon>
        <taxon>Pseudomonadati</taxon>
        <taxon>Pseudomonadota</taxon>
        <taxon>Alphaproteobacteria</taxon>
        <taxon>Hyphomicrobiales</taxon>
        <taxon>Parvibaculaceae</taxon>
        <taxon>Parvibaculum</taxon>
    </lineage>
</organism>
<dbReference type="eggNOG" id="COG4637">
    <property type="taxonomic scope" value="Bacteria"/>
</dbReference>
<protein>
    <recommendedName>
        <fullName evidence="1">ATPase AAA-type core domain-containing protein</fullName>
    </recommendedName>
</protein>
<name>A7HVG8_PARL1</name>